<accession>A0A841IX51</accession>
<feature type="domain" description="Peptidase S26" evidence="1">
    <location>
        <begin position="77"/>
        <end position="192"/>
    </location>
</feature>
<keyword evidence="2" id="KW-0378">Hydrolase</keyword>
<proteinExistence type="predicted"/>
<dbReference type="AlphaFoldDB" id="A0A841IX51"/>
<comment type="caution">
    <text evidence="2">The sequence shown here is derived from an EMBL/GenBank/DDBJ whole genome shotgun (WGS) entry which is preliminary data.</text>
</comment>
<dbReference type="SUPFAM" id="SSF51306">
    <property type="entry name" value="LexA/Signal peptidase"/>
    <property type="match status" value="1"/>
</dbReference>
<protein>
    <submittedName>
        <fullName evidence="2">Type IV secretory pathway protease TraF</fullName>
    </submittedName>
</protein>
<evidence type="ECO:0000313" key="3">
    <source>
        <dbReference type="Proteomes" id="UP000552700"/>
    </source>
</evidence>
<evidence type="ECO:0000259" key="1">
    <source>
        <dbReference type="Pfam" id="PF10502"/>
    </source>
</evidence>
<keyword evidence="2" id="KW-0645">Protease</keyword>
<evidence type="ECO:0000313" key="2">
    <source>
        <dbReference type="EMBL" id="MBB6122860.1"/>
    </source>
</evidence>
<reference evidence="2 3" key="1">
    <citation type="submission" date="2020-08" db="EMBL/GenBank/DDBJ databases">
        <title>Genomic Encyclopedia of Type Strains, Phase IV (KMG-IV): sequencing the most valuable type-strain genomes for metagenomic binning, comparative biology and taxonomic classification.</title>
        <authorList>
            <person name="Goeker M."/>
        </authorList>
    </citation>
    <scope>NUCLEOTIDE SEQUENCE [LARGE SCALE GENOMIC DNA]</scope>
    <source>
        <strain evidence="2 3">DSM 102255</strain>
    </source>
</reference>
<keyword evidence="3" id="KW-1185">Reference proteome</keyword>
<sequence>MLKLAWNAARGLWPEVKLLPLRAAVALGSSGLGQPVRPAQLWKAYAIVLPVGFAATWAIPQLIWVMSPSIDAVAVRPAAGPIRKGDFVMFLLSHPLAGPKPVNVTKRALCLPGEHIVMIEKPSMMPVAPQGERDGYYYCNGHLLNVSKANGRNGQKLQHWHPVQATIPQGFVFVGSGHPDGFDSRYYGPVAIGRLTRMEKIL</sequence>
<dbReference type="InterPro" id="IPR036286">
    <property type="entry name" value="LexA/Signal_pep-like_sf"/>
</dbReference>
<dbReference type="Pfam" id="PF10502">
    <property type="entry name" value="Peptidase_S26"/>
    <property type="match status" value="1"/>
</dbReference>
<dbReference type="RefSeq" id="WP_184077324.1">
    <property type="nucleotide sequence ID" value="NZ_JACIJP010000001.1"/>
</dbReference>
<dbReference type="GO" id="GO:0006465">
    <property type="term" value="P:signal peptide processing"/>
    <property type="evidence" value="ECO:0007669"/>
    <property type="project" value="InterPro"/>
</dbReference>
<dbReference type="GO" id="GO:0004252">
    <property type="term" value="F:serine-type endopeptidase activity"/>
    <property type="evidence" value="ECO:0007669"/>
    <property type="project" value="InterPro"/>
</dbReference>
<organism evidence="2 3">
    <name type="scientific">Sphingobium subterraneum</name>
    <dbReference type="NCBI Taxonomy" id="627688"/>
    <lineage>
        <taxon>Bacteria</taxon>
        <taxon>Pseudomonadati</taxon>
        <taxon>Pseudomonadota</taxon>
        <taxon>Alphaproteobacteria</taxon>
        <taxon>Sphingomonadales</taxon>
        <taxon>Sphingomonadaceae</taxon>
        <taxon>Sphingobium</taxon>
    </lineage>
</organism>
<dbReference type="EMBL" id="JACIJP010000001">
    <property type="protein sequence ID" value="MBB6122860.1"/>
    <property type="molecule type" value="Genomic_DNA"/>
</dbReference>
<gene>
    <name evidence="2" type="ORF">FHS92_000567</name>
</gene>
<dbReference type="InterPro" id="IPR019533">
    <property type="entry name" value="Peptidase_S26"/>
</dbReference>
<dbReference type="Proteomes" id="UP000552700">
    <property type="component" value="Unassembled WGS sequence"/>
</dbReference>
<dbReference type="Gene3D" id="2.10.109.10">
    <property type="entry name" value="Umud Fragment, subunit A"/>
    <property type="match status" value="1"/>
</dbReference>
<name>A0A841IX51_9SPHN</name>